<evidence type="ECO:0000313" key="3">
    <source>
        <dbReference type="EMBL" id="CAA2616506.1"/>
    </source>
</evidence>
<reference evidence="3 4" key="1">
    <citation type="submission" date="2019-12" db="EMBL/GenBank/DDBJ databases">
        <authorList>
            <person name="Scholz U."/>
            <person name="Mascher M."/>
            <person name="Fiebig A."/>
        </authorList>
    </citation>
    <scope>NUCLEOTIDE SEQUENCE</scope>
</reference>
<feature type="chain" id="PRO_5029777412" evidence="2">
    <location>
        <begin position="20"/>
        <end position="127"/>
    </location>
</feature>
<dbReference type="EMBL" id="LR743589">
    <property type="protein sequence ID" value="CAA2616506.1"/>
    <property type="molecule type" value="Genomic_DNA"/>
</dbReference>
<gene>
    <name evidence="3" type="ORF">SI7747_02002725</name>
</gene>
<evidence type="ECO:0000256" key="2">
    <source>
        <dbReference type="SAM" id="SignalP"/>
    </source>
</evidence>
<accession>A0A7I8IFM2</accession>
<evidence type="ECO:0000256" key="1">
    <source>
        <dbReference type="SAM" id="MobiDB-lite"/>
    </source>
</evidence>
<sequence>MGQGLLCLALSPIQLGLLADIVEQRRLRRQWKPPVSPRHHDDGEDLGQRASDQLLEAISASTGEEHEQPDQDGGGAYAVAPSPTQVVLDVDEDRHRDQGAEADEEEEIVEEFHHPVLLPRVRLVELV</sequence>
<keyword evidence="4" id="KW-1185">Reference proteome</keyword>
<organism evidence="3">
    <name type="scientific">Spirodela intermedia</name>
    <name type="common">Intermediate duckweed</name>
    <dbReference type="NCBI Taxonomy" id="51605"/>
    <lineage>
        <taxon>Eukaryota</taxon>
        <taxon>Viridiplantae</taxon>
        <taxon>Streptophyta</taxon>
        <taxon>Embryophyta</taxon>
        <taxon>Tracheophyta</taxon>
        <taxon>Spermatophyta</taxon>
        <taxon>Magnoliopsida</taxon>
        <taxon>Liliopsida</taxon>
        <taxon>Araceae</taxon>
        <taxon>Lemnoideae</taxon>
        <taxon>Spirodela</taxon>
    </lineage>
</organism>
<feature type="signal peptide" evidence="2">
    <location>
        <begin position="1"/>
        <end position="19"/>
    </location>
</feature>
<dbReference type="AlphaFoldDB" id="A0A7I8IFM2"/>
<protein>
    <submittedName>
        <fullName evidence="3">Uncharacterized protein</fullName>
    </submittedName>
</protein>
<name>A0A7I8IFM2_SPIIN</name>
<proteinExistence type="predicted"/>
<evidence type="ECO:0000313" key="4">
    <source>
        <dbReference type="Proteomes" id="UP001189122"/>
    </source>
</evidence>
<dbReference type="Proteomes" id="UP001189122">
    <property type="component" value="Unassembled WGS sequence"/>
</dbReference>
<keyword evidence="2" id="KW-0732">Signal</keyword>
<feature type="region of interest" description="Disordered" evidence="1">
    <location>
        <begin position="29"/>
        <end position="83"/>
    </location>
</feature>
<dbReference type="EMBL" id="CACRZD030000002">
    <property type="protein sequence ID" value="CAA6656185.1"/>
    <property type="molecule type" value="Genomic_DNA"/>
</dbReference>